<name>A0AC60A572_RANTA</name>
<dbReference type="Proteomes" id="UP001162501">
    <property type="component" value="Chromosome 8"/>
</dbReference>
<reference evidence="1" key="2">
    <citation type="submission" date="2025-03" db="EMBL/GenBank/DDBJ databases">
        <authorList>
            <consortium name="ELIXIR-Norway"/>
            <consortium name="Elixir Norway"/>
        </authorList>
    </citation>
    <scope>NUCLEOTIDE SEQUENCE</scope>
</reference>
<evidence type="ECO:0000313" key="1">
    <source>
        <dbReference type="EMBL" id="CAN0560427.1"/>
    </source>
</evidence>
<proteinExistence type="predicted"/>
<evidence type="ECO:0000313" key="2">
    <source>
        <dbReference type="Proteomes" id="UP001162501"/>
    </source>
</evidence>
<reference evidence="1" key="1">
    <citation type="submission" date="2023-05" db="EMBL/GenBank/DDBJ databases">
        <authorList>
            <consortium name="ELIXIR-Norway"/>
        </authorList>
    </citation>
    <scope>NUCLEOTIDE SEQUENCE</scope>
</reference>
<protein>
    <submittedName>
        <fullName evidence="1">Uncharacterized protein</fullName>
    </submittedName>
</protein>
<sequence length="122" mass="12556">MALKFLFHCGVDLEAVGGVTATSAAPTLARDEARGPARLQPGGPLLPGTRPGRGLCRERPIGAEPAGGPGAGLRAGPWAAPASLLPLFQLPRGRRFRLLQTPDREGAGPPPPGKTPLEAMLL</sequence>
<gene>
    <name evidence="1" type="ORF">MRATA1EN22A_LOCUS27018</name>
</gene>
<organism evidence="1 2">
    <name type="scientific">Rangifer tarandus platyrhynchus</name>
    <name type="common">Svalbard reindeer</name>
    <dbReference type="NCBI Taxonomy" id="3082113"/>
    <lineage>
        <taxon>Eukaryota</taxon>
        <taxon>Metazoa</taxon>
        <taxon>Chordata</taxon>
        <taxon>Craniata</taxon>
        <taxon>Vertebrata</taxon>
        <taxon>Euteleostomi</taxon>
        <taxon>Mammalia</taxon>
        <taxon>Eutheria</taxon>
        <taxon>Laurasiatheria</taxon>
        <taxon>Artiodactyla</taxon>
        <taxon>Ruminantia</taxon>
        <taxon>Pecora</taxon>
        <taxon>Cervidae</taxon>
        <taxon>Odocoileinae</taxon>
        <taxon>Rangifer</taxon>
    </lineage>
</organism>
<accession>A0AC60A572</accession>
<dbReference type="EMBL" id="OX596092">
    <property type="protein sequence ID" value="CAN0560427.1"/>
    <property type="molecule type" value="Genomic_DNA"/>
</dbReference>